<feature type="signal peptide" evidence="1">
    <location>
        <begin position="1"/>
        <end position="20"/>
    </location>
</feature>
<dbReference type="PROSITE" id="PS51257">
    <property type="entry name" value="PROKAR_LIPOPROTEIN"/>
    <property type="match status" value="1"/>
</dbReference>
<sequence length="349" mass="36583">MKMHYLAAAAAVFGCTTASAATLADLAKEVTASGWISGSYAYNFNDSNGLIQGRVADVQADSFVLNQAVLNLSSAPTEGFGGTVMLLAGEDAANVINPSYGDTDDKLAVQQAYLSYAAGDLTVIAGRYNSLAGYEVLADPSNTTLSRSLVYINAQPYFHTGVRAAYKASDAATLFLGLANSAALGASVDANDPKTIEVGGLFTLSPAVTVGIYDYFGVEAGDTGKNTNYLDFVGTLTATDTLSFAINADYFSQEDTVDVVGVAGYATLKLNDMWSATVRLENVNIEPDAGSDLTINEATLALTYAPASNFKMFFEGRVDDADADIYIDGTDFTGTQPTLGVKAIYTFGM</sequence>
<dbReference type="AlphaFoldDB" id="A0A1M5LWQ5"/>
<dbReference type="InterPro" id="IPR011486">
    <property type="entry name" value="BBP2"/>
</dbReference>
<protein>
    <submittedName>
        <fullName evidence="2">Putative beta-barrel porin-2, OmpL-like. bbp2</fullName>
    </submittedName>
</protein>
<evidence type="ECO:0000313" key="3">
    <source>
        <dbReference type="Proteomes" id="UP000199758"/>
    </source>
</evidence>
<dbReference type="Pfam" id="PF07642">
    <property type="entry name" value="BBP2"/>
    <property type="match status" value="1"/>
</dbReference>
<gene>
    <name evidence="2" type="ORF">SAMN04488068_1136</name>
</gene>
<dbReference type="EMBL" id="FQWZ01000002">
    <property type="protein sequence ID" value="SHG69477.1"/>
    <property type="molecule type" value="Genomic_DNA"/>
</dbReference>
<keyword evidence="3" id="KW-1185">Reference proteome</keyword>
<feature type="chain" id="PRO_5012454707" evidence="1">
    <location>
        <begin position="21"/>
        <end position="349"/>
    </location>
</feature>
<dbReference type="Proteomes" id="UP000199758">
    <property type="component" value="Unassembled WGS sequence"/>
</dbReference>
<dbReference type="OrthoDB" id="5631879at2"/>
<proteinExistence type="predicted"/>
<accession>A0A1M5LWQ5</accession>
<name>A0A1M5LWQ5_9GAMM</name>
<dbReference type="RefSeq" id="WP_072895093.1">
    <property type="nucleotide sequence ID" value="NZ_FQWZ01000002.1"/>
</dbReference>
<dbReference type="STRING" id="490188.SAMN04488068_1136"/>
<keyword evidence="1" id="KW-0732">Signal</keyword>
<reference evidence="2 3" key="1">
    <citation type="submission" date="2016-11" db="EMBL/GenBank/DDBJ databases">
        <authorList>
            <person name="Jaros S."/>
            <person name="Januszkiewicz K."/>
            <person name="Wedrychowicz H."/>
        </authorList>
    </citation>
    <scope>NUCLEOTIDE SEQUENCE [LARGE SCALE GENOMIC DNA]</scope>
    <source>
        <strain evidence="2 3">CGMCC 1.7049</strain>
    </source>
</reference>
<evidence type="ECO:0000256" key="1">
    <source>
        <dbReference type="SAM" id="SignalP"/>
    </source>
</evidence>
<evidence type="ECO:0000313" key="2">
    <source>
        <dbReference type="EMBL" id="SHG69477.1"/>
    </source>
</evidence>
<dbReference type="SUPFAM" id="SSF56935">
    <property type="entry name" value="Porins"/>
    <property type="match status" value="1"/>
</dbReference>
<organism evidence="2 3">
    <name type="scientific">Hydrocarboniphaga daqingensis</name>
    <dbReference type="NCBI Taxonomy" id="490188"/>
    <lineage>
        <taxon>Bacteria</taxon>
        <taxon>Pseudomonadati</taxon>
        <taxon>Pseudomonadota</taxon>
        <taxon>Gammaproteobacteria</taxon>
        <taxon>Nevskiales</taxon>
        <taxon>Nevskiaceae</taxon>
        <taxon>Hydrocarboniphaga</taxon>
    </lineage>
</organism>